<dbReference type="GO" id="GO:0005886">
    <property type="term" value="C:plasma membrane"/>
    <property type="evidence" value="ECO:0007669"/>
    <property type="project" value="UniProtKB-SubCell"/>
</dbReference>
<comment type="similarity">
    <text evidence="2">Belongs to the auxin efflux carrier (TC 2.A.69) family.</text>
</comment>
<keyword evidence="3" id="KW-0813">Transport</keyword>
<keyword evidence="6 8" id="KW-1133">Transmembrane helix</keyword>
<keyword evidence="4" id="KW-1003">Cell membrane</keyword>
<feature type="transmembrane region" description="Helical" evidence="8">
    <location>
        <begin position="109"/>
        <end position="132"/>
    </location>
</feature>
<dbReference type="GO" id="GO:0055085">
    <property type="term" value="P:transmembrane transport"/>
    <property type="evidence" value="ECO:0007669"/>
    <property type="project" value="InterPro"/>
</dbReference>
<keyword evidence="7 8" id="KW-0472">Membrane</keyword>
<sequence>MILLGWVLYRLLDVGDPFWSGLEKLVYFVLFPALLFNALARTHIDFSAAAPLFVSGAAAVVCGVVCGLLARPLFGHDGSAFASRFQCAFRFNSYIGLAVLGKLHGATGLAAMGLLIGAMVPLVNFAAVYMLARNGRLGVWREMVRNPLILATLAGFLFNLSGLTLPDTAAHFLGRLGEAAITLGLLAVGAALKLRGSSGSTAASCYLLAVKLVAVPAVTLLAASSLGLRGVYFDTAVIFGALPTATSAYILAVRMGGDGPGVAWLISANTLAAMLTLPVWLSIAARF</sequence>
<evidence type="ECO:0000256" key="7">
    <source>
        <dbReference type="ARBA" id="ARBA00023136"/>
    </source>
</evidence>
<feature type="transmembrane region" description="Helical" evidence="8">
    <location>
        <begin position="204"/>
        <end position="224"/>
    </location>
</feature>
<reference evidence="9" key="1">
    <citation type="submission" date="2020-10" db="EMBL/GenBank/DDBJ databases">
        <title>Connecting structure to function with the recovery of over 1000 high-quality activated sludge metagenome-assembled genomes encoding full-length rRNA genes using long-read sequencing.</title>
        <authorList>
            <person name="Singleton C.M."/>
            <person name="Petriglieri F."/>
            <person name="Kristensen J.M."/>
            <person name="Kirkegaard R.H."/>
            <person name="Michaelsen T.Y."/>
            <person name="Andersen M.H."/>
            <person name="Karst S.M."/>
            <person name="Dueholm M.S."/>
            <person name="Nielsen P.H."/>
            <person name="Albertsen M."/>
        </authorList>
    </citation>
    <scope>NUCLEOTIDE SEQUENCE</scope>
    <source>
        <strain evidence="9">EsbW_18-Q3-R4-48_MAXAC.044</strain>
    </source>
</reference>
<dbReference type="EMBL" id="JADJNC010000025">
    <property type="protein sequence ID" value="MBK7424182.1"/>
    <property type="molecule type" value="Genomic_DNA"/>
</dbReference>
<evidence type="ECO:0000256" key="6">
    <source>
        <dbReference type="ARBA" id="ARBA00022989"/>
    </source>
</evidence>
<feature type="transmembrane region" description="Helical" evidence="8">
    <location>
        <begin position="52"/>
        <end position="74"/>
    </location>
</feature>
<evidence type="ECO:0000256" key="2">
    <source>
        <dbReference type="ARBA" id="ARBA00010145"/>
    </source>
</evidence>
<feature type="transmembrane region" description="Helical" evidence="8">
    <location>
        <begin position="25"/>
        <end position="40"/>
    </location>
</feature>
<feature type="transmembrane region" description="Helical" evidence="8">
    <location>
        <begin position="144"/>
        <end position="166"/>
    </location>
</feature>
<keyword evidence="5 8" id="KW-0812">Transmembrane</keyword>
<comment type="subcellular location">
    <subcellularLocation>
        <location evidence="1">Cell membrane</location>
        <topology evidence="1">Multi-pass membrane protein</topology>
    </subcellularLocation>
</comment>
<dbReference type="AlphaFoldDB" id="A0A9D7FEI6"/>
<dbReference type="Pfam" id="PF03547">
    <property type="entry name" value="Mem_trans"/>
    <property type="match status" value="1"/>
</dbReference>
<dbReference type="Gene3D" id="1.20.1530.20">
    <property type="match status" value="1"/>
</dbReference>
<evidence type="ECO:0000256" key="3">
    <source>
        <dbReference type="ARBA" id="ARBA00022448"/>
    </source>
</evidence>
<evidence type="ECO:0000313" key="9">
    <source>
        <dbReference type="EMBL" id="MBK7424182.1"/>
    </source>
</evidence>
<dbReference type="PANTHER" id="PTHR36838">
    <property type="entry name" value="AUXIN EFFLUX CARRIER FAMILY PROTEIN"/>
    <property type="match status" value="1"/>
</dbReference>
<feature type="transmembrane region" description="Helical" evidence="8">
    <location>
        <begin position="263"/>
        <end position="283"/>
    </location>
</feature>
<organism evidence="9 10">
    <name type="scientific">Candidatus Propionivibrio dominans</name>
    <dbReference type="NCBI Taxonomy" id="2954373"/>
    <lineage>
        <taxon>Bacteria</taxon>
        <taxon>Pseudomonadati</taxon>
        <taxon>Pseudomonadota</taxon>
        <taxon>Betaproteobacteria</taxon>
        <taxon>Rhodocyclales</taxon>
        <taxon>Rhodocyclaceae</taxon>
        <taxon>Propionivibrio</taxon>
    </lineage>
</organism>
<evidence type="ECO:0000256" key="5">
    <source>
        <dbReference type="ARBA" id="ARBA00022692"/>
    </source>
</evidence>
<comment type="caution">
    <text evidence="9">The sequence shown here is derived from an EMBL/GenBank/DDBJ whole genome shotgun (WGS) entry which is preliminary data.</text>
</comment>
<name>A0A9D7FEI6_9RHOO</name>
<accession>A0A9D7FEI6</accession>
<dbReference type="InterPro" id="IPR004776">
    <property type="entry name" value="Mem_transp_PIN-like"/>
</dbReference>
<dbReference type="Proteomes" id="UP000886602">
    <property type="component" value="Unassembled WGS sequence"/>
</dbReference>
<evidence type="ECO:0000256" key="8">
    <source>
        <dbReference type="SAM" id="Phobius"/>
    </source>
</evidence>
<feature type="transmembrane region" description="Helical" evidence="8">
    <location>
        <begin position="230"/>
        <end position="251"/>
    </location>
</feature>
<dbReference type="InterPro" id="IPR038770">
    <property type="entry name" value="Na+/solute_symporter_sf"/>
</dbReference>
<gene>
    <name evidence="9" type="ORF">IPJ48_14510</name>
</gene>
<proteinExistence type="inferred from homology"/>
<evidence type="ECO:0000256" key="4">
    <source>
        <dbReference type="ARBA" id="ARBA00022475"/>
    </source>
</evidence>
<dbReference type="PANTHER" id="PTHR36838:SF4">
    <property type="entry name" value="AUXIN EFFLUX CARRIER FAMILY PROTEIN"/>
    <property type="match status" value="1"/>
</dbReference>
<evidence type="ECO:0000313" key="10">
    <source>
        <dbReference type="Proteomes" id="UP000886602"/>
    </source>
</evidence>
<protein>
    <submittedName>
        <fullName evidence="9">AEC family transporter</fullName>
    </submittedName>
</protein>
<evidence type="ECO:0000256" key="1">
    <source>
        <dbReference type="ARBA" id="ARBA00004651"/>
    </source>
</evidence>